<organism evidence="1 2">
    <name type="scientific">Tuber borchii</name>
    <name type="common">White truffle</name>
    <dbReference type="NCBI Taxonomy" id="42251"/>
    <lineage>
        <taxon>Eukaryota</taxon>
        <taxon>Fungi</taxon>
        <taxon>Dikarya</taxon>
        <taxon>Ascomycota</taxon>
        <taxon>Pezizomycotina</taxon>
        <taxon>Pezizomycetes</taxon>
        <taxon>Pezizales</taxon>
        <taxon>Tuberaceae</taxon>
        <taxon>Tuber</taxon>
    </lineage>
</organism>
<sequence length="139" mass="15781">MDVGGIMILFCFCFCLRPVHRRVMVAGCVLVDGVEGGFLLLVPWLGGLFLKIAVFWPDARALRWGYYASRGWYFPDVLRDRQVGLAYPGIVMPFGAHKPGLAVAPLVIGIKYIETTDRFHYQLCLYLARVPENERRDSQ</sequence>
<dbReference type="AlphaFoldDB" id="A0A2T6ZH89"/>
<dbReference type="Proteomes" id="UP000244722">
    <property type="component" value="Unassembled WGS sequence"/>
</dbReference>
<accession>A0A2T6ZH89</accession>
<protein>
    <submittedName>
        <fullName evidence="1">Uncharacterized protein</fullName>
    </submittedName>
</protein>
<reference evidence="1 2" key="1">
    <citation type="submission" date="2017-04" db="EMBL/GenBank/DDBJ databases">
        <title>Draft genome sequence of Tuber borchii Vittad., a whitish edible truffle.</title>
        <authorList>
            <consortium name="DOE Joint Genome Institute"/>
            <person name="Murat C."/>
            <person name="Kuo A."/>
            <person name="Barry K.W."/>
            <person name="Clum A."/>
            <person name="Dockter R.B."/>
            <person name="Fauchery L."/>
            <person name="Iotti M."/>
            <person name="Kohler A."/>
            <person name="Labutti K."/>
            <person name="Lindquist E.A."/>
            <person name="Lipzen A."/>
            <person name="Ohm R.A."/>
            <person name="Wang M."/>
            <person name="Grigoriev I.V."/>
            <person name="Zambonelli A."/>
            <person name="Martin F.M."/>
        </authorList>
    </citation>
    <scope>NUCLEOTIDE SEQUENCE [LARGE SCALE GENOMIC DNA]</scope>
    <source>
        <strain evidence="1 2">Tbo3840</strain>
    </source>
</reference>
<evidence type="ECO:0000313" key="2">
    <source>
        <dbReference type="Proteomes" id="UP000244722"/>
    </source>
</evidence>
<gene>
    <name evidence="1" type="ORF">B9Z19DRAFT_395815</name>
</gene>
<keyword evidence="2" id="KW-1185">Reference proteome</keyword>
<name>A0A2T6ZH89_TUBBO</name>
<dbReference type="EMBL" id="NESQ01000267">
    <property type="protein sequence ID" value="PUU74860.1"/>
    <property type="molecule type" value="Genomic_DNA"/>
</dbReference>
<evidence type="ECO:0000313" key="1">
    <source>
        <dbReference type="EMBL" id="PUU74860.1"/>
    </source>
</evidence>
<comment type="caution">
    <text evidence="1">The sequence shown here is derived from an EMBL/GenBank/DDBJ whole genome shotgun (WGS) entry which is preliminary data.</text>
</comment>
<proteinExistence type="predicted"/>